<dbReference type="Proteomes" id="UP000648914">
    <property type="component" value="Unassembled WGS sequence"/>
</dbReference>
<sequence>MNELVCGWGINDAGYAIQARTSSTASGVRRRVVEFDCPYYRRWSLMLMRCHNAKFRARNPAYAKTTICDEWKSFAAFRAWMEKQPWQGNELDKDILGDGAHYSPGTCCFVPKSVNMFWTRCTNKDGGLIGVSFVKSRGNYVAQCSNGGHRKALGVFSSAIDAHKAWIRAKGQALDDLLNPLRLDERIVKGMYDKLRAFEIAADELSKRPRP</sequence>
<organism evidence="1 2">
    <name type="scientific">Pseudomonas synxantha</name>
    <dbReference type="NCBI Taxonomy" id="47883"/>
    <lineage>
        <taxon>Bacteria</taxon>
        <taxon>Pseudomonadati</taxon>
        <taxon>Pseudomonadota</taxon>
        <taxon>Gammaproteobacteria</taxon>
        <taxon>Pseudomonadales</taxon>
        <taxon>Pseudomonadaceae</taxon>
        <taxon>Pseudomonas</taxon>
    </lineage>
</organism>
<keyword evidence="2" id="KW-1185">Reference proteome</keyword>
<proteinExistence type="predicted"/>
<name>A0ABS0UCL1_9PSED</name>
<accession>A0ABS0UCL1</accession>
<protein>
    <recommendedName>
        <fullName evidence="3">AP2 domain-containing protein</fullName>
    </recommendedName>
</protein>
<comment type="caution">
    <text evidence="1">The sequence shown here is derived from an EMBL/GenBank/DDBJ whole genome shotgun (WGS) entry which is preliminary data.</text>
</comment>
<gene>
    <name evidence="1" type="ORF">YA0852_04185</name>
</gene>
<dbReference type="EMBL" id="JAEILG010000007">
    <property type="protein sequence ID" value="MBI6563317.1"/>
    <property type="molecule type" value="Genomic_DNA"/>
</dbReference>
<dbReference type="RefSeq" id="WP_198720795.1">
    <property type="nucleotide sequence ID" value="NZ_JAEIKU010000120.1"/>
</dbReference>
<evidence type="ECO:0000313" key="1">
    <source>
        <dbReference type="EMBL" id="MBI6563317.1"/>
    </source>
</evidence>
<evidence type="ECO:0008006" key="3">
    <source>
        <dbReference type="Google" id="ProtNLM"/>
    </source>
</evidence>
<evidence type="ECO:0000313" key="2">
    <source>
        <dbReference type="Proteomes" id="UP000648914"/>
    </source>
</evidence>
<reference evidence="1 2" key="1">
    <citation type="submission" date="2020-12" db="EMBL/GenBank/DDBJ databases">
        <title>Comparative genomic insights into the epidemiology and virulence of plant pathogenic Pseudomonads from Turkey.</title>
        <authorList>
            <person name="Dillon M."/>
            <person name="Ruiz-Bedoya T."/>
            <person name="Bendalovic-Torma C."/>
            <person name="Guttman K.M."/>
            <person name="Kwak H."/>
            <person name="Middleton M.A."/>
            <person name="Wang P.W."/>
            <person name="Horuz S."/>
            <person name="Aysan Y."/>
            <person name="Guttman D.S."/>
        </authorList>
    </citation>
    <scope>NUCLEOTIDE SEQUENCE [LARGE SCALE GENOMIC DNA]</scope>
    <source>
        <strain evidence="1 2">S5_IA_2b</strain>
    </source>
</reference>